<dbReference type="Pfam" id="PF00085">
    <property type="entry name" value="Thioredoxin"/>
    <property type="match status" value="1"/>
</dbReference>
<dbReference type="Pfam" id="PF06201">
    <property type="entry name" value="PITH"/>
    <property type="match status" value="1"/>
</dbReference>
<feature type="region of interest" description="Disordered" evidence="3">
    <location>
        <begin position="165"/>
        <end position="195"/>
    </location>
</feature>
<dbReference type="GO" id="GO:0005737">
    <property type="term" value="C:cytoplasm"/>
    <property type="evidence" value="ECO:0007669"/>
    <property type="project" value="UniProtKB-ARBA"/>
</dbReference>
<feature type="compositionally biased region" description="Polar residues" evidence="3">
    <location>
        <begin position="168"/>
        <end position="177"/>
    </location>
</feature>
<evidence type="ECO:0000259" key="4">
    <source>
        <dbReference type="PROSITE" id="PS51352"/>
    </source>
</evidence>
<dbReference type="PANTHER" id="PTHR46115">
    <property type="entry name" value="THIOREDOXIN-LIKE PROTEIN 1"/>
    <property type="match status" value="1"/>
</dbReference>
<evidence type="ECO:0000313" key="7">
    <source>
        <dbReference type="Proteomes" id="UP000799776"/>
    </source>
</evidence>
<dbReference type="GO" id="GO:0015035">
    <property type="term" value="F:protein-disulfide reductase activity"/>
    <property type="evidence" value="ECO:0007669"/>
    <property type="project" value="InterPro"/>
</dbReference>
<comment type="similarity">
    <text evidence="1">Belongs to the thioredoxin family.</text>
</comment>
<dbReference type="SUPFAM" id="SSF52833">
    <property type="entry name" value="Thioredoxin-like"/>
    <property type="match status" value="1"/>
</dbReference>
<dbReference type="InterPro" id="IPR036249">
    <property type="entry name" value="Thioredoxin-like_sf"/>
</dbReference>
<dbReference type="PROSITE" id="PS00194">
    <property type="entry name" value="THIOREDOXIN_1"/>
    <property type="match status" value="1"/>
</dbReference>
<dbReference type="InterPro" id="IPR013766">
    <property type="entry name" value="Thioredoxin_domain"/>
</dbReference>
<gene>
    <name evidence="6" type="ORF">K490DRAFT_61820</name>
</gene>
<dbReference type="NCBIfam" id="TIGR01068">
    <property type="entry name" value="thioredoxin"/>
    <property type="match status" value="1"/>
</dbReference>
<dbReference type="Proteomes" id="UP000799776">
    <property type="component" value="Unassembled WGS sequence"/>
</dbReference>
<dbReference type="InterPro" id="IPR010400">
    <property type="entry name" value="PITH_dom"/>
</dbReference>
<proteinExistence type="inferred from homology"/>
<dbReference type="Gene3D" id="3.40.30.10">
    <property type="entry name" value="Glutaredoxin"/>
    <property type="match status" value="1"/>
</dbReference>
<dbReference type="InterPro" id="IPR017937">
    <property type="entry name" value="Thioredoxin_CS"/>
</dbReference>
<feature type="domain" description="Thioredoxin" evidence="4">
    <location>
        <begin position="1"/>
        <end position="109"/>
    </location>
</feature>
<evidence type="ECO:0000256" key="3">
    <source>
        <dbReference type="SAM" id="MobiDB-lite"/>
    </source>
</evidence>
<organism evidence="6 7">
    <name type="scientific">Saccharata proteae CBS 121410</name>
    <dbReference type="NCBI Taxonomy" id="1314787"/>
    <lineage>
        <taxon>Eukaryota</taxon>
        <taxon>Fungi</taxon>
        <taxon>Dikarya</taxon>
        <taxon>Ascomycota</taxon>
        <taxon>Pezizomycotina</taxon>
        <taxon>Dothideomycetes</taxon>
        <taxon>Dothideomycetes incertae sedis</taxon>
        <taxon>Botryosphaeriales</taxon>
        <taxon>Saccharataceae</taxon>
        <taxon>Saccharata</taxon>
    </lineage>
</organism>
<dbReference type="PROSITE" id="PS51532">
    <property type="entry name" value="PITH"/>
    <property type="match status" value="1"/>
</dbReference>
<dbReference type="Gene3D" id="2.60.120.470">
    <property type="entry name" value="PITH domain"/>
    <property type="match status" value="1"/>
</dbReference>
<evidence type="ECO:0000256" key="1">
    <source>
        <dbReference type="ARBA" id="ARBA00008987"/>
    </source>
</evidence>
<keyword evidence="7" id="KW-1185">Reference proteome</keyword>
<accession>A0A9P4HWJ0</accession>
<dbReference type="InterPro" id="IPR008979">
    <property type="entry name" value="Galactose-bd-like_sf"/>
</dbReference>
<comment type="caution">
    <text evidence="6">The sequence shown here is derived from an EMBL/GenBank/DDBJ whole genome shotgun (WGS) entry which is preliminary data.</text>
</comment>
<dbReference type="InterPro" id="IPR037047">
    <property type="entry name" value="PITH_dom_sf"/>
</dbReference>
<dbReference type="FunFam" id="3.40.30.10:FF:000245">
    <property type="entry name" value="Thioredoxin"/>
    <property type="match status" value="1"/>
</dbReference>
<dbReference type="CDD" id="cd02947">
    <property type="entry name" value="TRX_family"/>
    <property type="match status" value="1"/>
</dbReference>
<dbReference type="AlphaFoldDB" id="A0A9P4HWJ0"/>
<feature type="domain" description="PITH" evidence="5">
    <location>
        <begin position="131"/>
        <end position="335"/>
    </location>
</feature>
<dbReference type="PROSITE" id="PS51352">
    <property type="entry name" value="THIOREDOXIN_2"/>
    <property type="match status" value="1"/>
</dbReference>
<dbReference type="PRINTS" id="PR00421">
    <property type="entry name" value="THIOREDOXIN"/>
</dbReference>
<reference evidence="6" key="1">
    <citation type="journal article" date="2020" name="Stud. Mycol.">
        <title>101 Dothideomycetes genomes: a test case for predicting lifestyles and emergence of pathogens.</title>
        <authorList>
            <person name="Haridas S."/>
            <person name="Albert R."/>
            <person name="Binder M."/>
            <person name="Bloem J."/>
            <person name="Labutti K."/>
            <person name="Salamov A."/>
            <person name="Andreopoulos B."/>
            <person name="Baker S."/>
            <person name="Barry K."/>
            <person name="Bills G."/>
            <person name="Bluhm B."/>
            <person name="Cannon C."/>
            <person name="Castanera R."/>
            <person name="Culley D."/>
            <person name="Daum C."/>
            <person name="Ezra D."/>
            <person name="Gonzalez J."/>
            <person name="Henrissat B."/>
            <person name="Kuo A."/>
            <person name="Liang C."/>
            <person name="Lipzen A."/>
            <person name="Lutzoni F."/>
            <person name="Magnuson J."/>
            <person name="Mondo S."/>
            <person name="Nolan M."/>
            <person name="Ohm R."/>
            <person name="Pangilinan J."/>
            <person name="Park H.-J."/>
            <person name="Ramirez L."/>
            <person name="Alfaro M."/>
            <person name="Sun H."/>
            <person name="Tritt A."/>
            <person name="Yoshinaga Y."/>
            <person name="Zwiers L.-H."/>
            <person name="Turgeon B."/>
            <person name="Goodwin S."/>
            <person name="Spatafora J."/>
            <person name="Crous P."/>
            <person name="Grigoriev I."/>
        </authorList>
    </citation>
    <scope>NUCLEOTIDE SEQUENCE</scope>
    <source>
        <strain evidence="6">CBS 121410</strain>
    </source>
</reference>
<evidence type="ECO:0000259" key="5">
    <source>
        <dbReference type="PROSITE" id="PS51532"/>
    </source>
</evidence>
<dbReference type="OrthoDB" id="2121326at2759"/>
<protein>
    <submittedName>
        <fullName evidence="6">DUF1000-domain-containing protein</fullName>
    </submittedName>
</protein>
<evidence type="ECO:0000313" key="6">
    <source>
        <dbReference type="EMBL" id="KAF2090500.1"/>
    </source>
</evidence>
<name>A0A9P4HWJ0_9PEZI</name>
<sequence>MSKTIHIESPSQFDSLLKSSKIVVVDFYADWCGPCKAITPLYEQLSSQLSRPDIITFTKVNTDTQQQVAQSYNITAMPTFMIFKSGREVSRIRGANSAQLSEAVKKLAAEAESGGSSGGFGEASSGSGAWVGASLPRGYTDVTDQVDVRGLDLLNADTDGFGGARTLFETSKPSSLDSGKGKSKESASGSKADWVESDTDEQLMLYIPFQSTIKAHTIHLTSLPPQSSDDDDEIPMRPKTIKLYTNRAHNLGFEEADDIPATQQLEIQSQDWDEQTGTAKLELRFVKFQNITSLIMFVVDGDGDGEKVRLDRIRIIGESGEKRDMGKLQKIGDEE</sequence>
<dbReference type="EMBL" id="ML978712">
    <property type="protein sequence ID" value="KAF2090500.1"/>
    <property type="molecule type" value="Genomic_DNA"/>
</dbReference>
<dbReference type="SUPFAM" id="SSF49785">
    <property type="entry name" value="Galactose-binding domain-like"/>
    <property type="match status" value="1"/>
</dbReference>
<evidence type="ECO:0000256" key="2">
    <source>
        <dbReference type="ARBA" id="ARBA00023157"/>
    </source>
</evidence>
<keyword evidence="2" id="KW-1015">Disulfide bond</keyword>
<dbReference type="InterPro" id="IPR005746">
    <property type="entry name" value="Thioredoxin"/>
</dbReference>